<sequence length="416" mass="47700">MTQKQSKRYYNLNGKSASDRCNIIIKNDTDGGERSRRPILFSSENVERMAVESSRARLIMQLLSEPNESSEKTSQYCRNKSVVKSINNETITTPSRAAKFPASNRNFTTYPTLVQQCLRWSPSIETYSEDSQTDTSCEGRFKCKCHRCKMNKCLACRQKDTYQYTFKDNIVKFSDMSTMTRHVTDSGCGTCTSASTTDNSNVSIPPDFNINDVFRVQTSQTDTIIPTPILKTPDNKNNFDHILRKDMGYQGRADLGNTTTVCNDYDNLLKYYTKPLKNRSNFEDSGRVLFNEGTDGSITNNTLPDFSLSARRIKSQAKFNNCHRPHRTNKRLGKKTVIPYNHQTNSKYHYDCKESNNIYNAKNQEDLNYLAISPMMKPARHDTPSIRLPKRVLTSERNIEAFLDKRPTKMSSAFKY</sequence>
<evidence type="ECO:0000313" key="1">
    <source>
        <dbReference type="EMBL" id="CAH2108712.1"/>
    </source>
</evidence>
<protein>
    <submittedName>
        <fullName evidence="1">Uncharacterized protein</fullName>
    </submittedName>
</protein>
<dbReference type="Proteomes" id="UP001153954">
    <property type="component" value="Unassembled WGS sequence"/>
</dbReference>
<accession>A0AAU9VEC4</accession>
<organism evidence="1 2">
    <name type="scientific">Euphydryas editha</name>
    <name type="common">Edith's checkerspot</name>
    <dbReference type="NCBI Taxonomy" id="104508"/>
    <lineage>
        <taxon>Eukaryota</taxon>
        <taxon>Metazoa</taxon>
        <taxon>Ecdysozoa</taxon>
        <taxon>Arthropoda</taxon>
        <taxon>Hexapoda</taxon>
        <taxon>Insecta</taxon>
        <taxon>Pterygota</taxon>
        <taxon>Neoptera</taxon>
        <taxon>Endopterygota</taxon>
        <taxon>Lepidoptera</taxon>
        <taxon>Glossata</taxon>
        <taxon>Ditrysia</taxon>
        <taxon>Papilionoidea</taxon>
        <taxon>Nymphalidae</taxon>
        <taxon>Nymphalinae</taxon>
        <taxon>Euphydryas</taxon>
    </lineage>
</organism>
<dbReference type="AlphaFoldDB" id="A0AAU9VEC4"/>
<gene>
    <name evidence="1" type="ORF">EEDITHA_LOCUS22620</name>
</gene>
<keyword evidence="2" id="KW-1185">Reference proteome</keyword>
<reference evidence="1" key="1">
    <citation type="submission" date="2022-03" db="EMBL/GenBank/DDBJ databases">
        <authorList>
            <person name="Tunstrom K."/>
        </authorList>
    </citation>
    <scope>NUCLEOTIDE SEQUENCE</scope>
</reference>
<name>A0AAU9VEC4_EUPED</name>
<evidence type="ECO:0000313" key="2">
    <source>
        <dbReference type="Proteomes" id="UP001153954"/>
    </source>
</evidence>
<dbReference type="EMBL" id="CAKOGL010000031">
    <property type="protein sequence ID" value="CAH2108712.1"/>
    <property type="molecule type" value="Genomic_DNA"/>
</dbReference>
<proteinExistence type="predicted"/>
<comment type="caution">
    <text evidence="1">The sequence shown here is derived from an EMBL/GenBank/DDBJ whole genome shotgun (WGS) entry which is preliminary data.</text>
</comment>